<evidence type="ECO:0000313" key="6">
    <source>
        <dbReference type="EMBL" id="HAN4355823.1"/>
    </source>
</evidence>
<reference evidence="3 19" key="5">
    <citation type="submission" date="2018-08" db="EMBL/GenBank/DDBJ databases">
        <authorList>
            <consortium name="GenomeTrakr network: Whole genome sequencing for foodborne pathogen traceback"/>
        </authorList>
    </citation>
    <scope>NUCLEOTIDE SEQUENCE [LARGE SCALE GENOMIC DNA]</scope>
    <source>
        <strain evidence="3 19">AZ-TG73583</strain>
    </source>
</reference>
<keyword evidence="2" id="KW-0614">Plasmid</keyword>
<keyword evidence="1" id="KW-0472">Membrane</keyword>
<dbReference type="EMBL" id="QEMT01000051">
    <property type="protein sequence ID" value="PWH58174.1"/>
    <property type="molecule type" value="Genomic_DNA"/>
</dbReference>
<dbReference type="Proteomes" id="UP000253687">
    <property type="component" value="Unassembled WGS sequence"/>
</dbReference>
<dbReference type="GeneID" id="39484603"/>
<dbReference type="Proteomes" id="UP000272336">
    <property type="component" value="Unassembled WGS sequence"/>
</dbReference>
<evidence type="ECO:0000313" key="17">
    <source>
        <dbReference type="Proteomes" id="UP000253687"/>
    </source>
</evidence>
<keyword evidence="1" id="KW-0812">Transmembrane</keyword>
<dbReference type="Proteomes" id="UP000245761">
    <property type="component" value="Unassembled WGS sequence"/>
</dbReference>
<dbReference type="EMBL" id="MOKI01000108">
    <property type="protein sequence ID" value="OJR45065.1"/>
    <property type="molecule type" value="Genomic_DNA"/>
</dbReference>
<dbReference type="EMBL" id="DABUHV010000210">
    <property type="protein sequence ID" value="HAN4356746.1"/>
    <property type="molecule type" value="Genomic_DNA"/>
</dbReference>
<evidence type="ECO:0000313" key="16">
    <source>
        <dbReference type="Proteomes" id="UP000245761"/>
    </source>
</evidence>
<reference evidence="13 17" key="4">
    <citation type="submission" date="2018-07" db="EMBL/GenBank/DDBJ databases">
        <title>Whole Genome Sequence Analysis of Avian Pathogenic E. coli - An Australian Perspective.</title>
        <authorList>
            <person name="Cummins M.L."/>
            <person name="Reid C.J."/>
            <person name="Roy Chowdhury P."/>
            <person name="Bushell R."/>
            <person name="Esbert N."/>
            <person name="Tivendale K.A."/>
            <person name="Noormohammadi A.H."/>
            <person name="Islam S."/>
            <person name="Marenda M.S."/>
            <person name="Browning G.F."/>
            <person name="Markham P.F."/>
            <person name="Djordjevic S.P."/>
        </authorList>
    </citation>
    <scope>NUCLEOTIDE SEQUENCE [LARGE SCALE GENOMIC DNA]</scope>
    <source>
        <strain evidence="13 17">AVC211</strain>
    </source>
</reference>
<evidence type="ECO:0000313" key="14">
    <source>
        <dbReference type="Proteomes" id="UP000184077"/>
    </source>
</evidence>
<evidence type="ECO:0000313" key="2">
    <source>
        <dbReference type="EMBL" id="CAK1260471.1"/>
    </source>
</evidence>
<gene>
    <name evidence="2" type="primary">traR</name>
    <name evidence="10" type="ORF">BK300_26435</name>
    <name evidence="11" type="ORF">BK383_27780</name>
    <name evidence="9" type="ORF">D9D43_21350</name>
    <name evidence="12" type="ORF">DD762_21910</name>
    <name evidence="13" type="ORF">DTL43_23770</name>
    <name evidence="3" type="ORF">EN85_004479</name>
    <name evidence="2" type="ORF">FGAS84_48520</name>
    <name evidence="4" type="ORF">HJQ60_004562</name>
    <name evidence="5" type="ORF">HJQ60_005780</name>
    <name evidence="6" type="ORF">IFC14_004349</name>
    <name evidence="7" type="ORF">IFC14_005398</name>
    <name evidence="8" type="ORF">QO046_28905</name>
</gene>
<feature type="transmembrane region" description="Helical" evidence="1">
    <location>
        <begin position="94"/>
        <end position="113"/>
    </location>
</feature>
<evidence type="ECO:0000313" key="5">
    <source>
        <dbReference type="EMBL" id="HAI5335590.1"/>
    </source>
</evidence>
<dbReference type="Proteomes" id="UP000184277">
    <property type="component" value="Unassembled WGS sequence"/>
</dbReference>
<evidence type="ECO:0000313" key="4">
    <source>
        <dbReference type="EMBL" id="HAI5334500.1"/>
    </source>
</evidence>
<keyword evidence="1" id="KW-1133">Transmembrane helix</keyword>
<evidence type="ECO:0000313" key="10">
    <source>
        <dbReference type="EMBL" id="OJN30204.1"/>
    </source>
</evidence>
<reference evidence="14 15" key="1">
    <citation type="submission" date="2016-10" db="EMBL/GenBank/DDBJ databases">
        <title>Comprehensive resistome analysis reveals the prevalence of NDM and MCR-1 in Chinese poultry production.</title>
        <authorList>
            <person name="Wang Y."/>
            <person name="Zhang R."/>
            <person name="Li J."/>
            <person name="Wu Z."/>
            <person name="Wenjuan Y."/>
            <person name="Schwarz S."/>
            <person name="Tyrrell J."/>
            <person name="Zheng Y."/>
            <person name="Wang S."/>
            <person name="Shen Z."/>
            <person name="Liu Z."/>
            <person name="Lei L."/>
            <person name="Li M."/>
            <person name="Zhang Q."/>
            <person name="Wu C."/>
            <person name="Zhang Q."/>
            <person name="Wu Y."/>
            <person name="Walsh T."/>
            <person name="Shen J."/>
        </authorList>
    </citation>
    <scope>NUCLEOTIDE SEQUENCE [LARGE SCALE GENOMIC DNA]</scope>
    <source>
        <strain evidence="11 15">570</strain>
        <strain evidence="10 14">574</strain>
    </source>
</reference>
<reference evidence="4" key="2">
    <citation type="journal article" date="2018" name="Genome Biol.">
        <title>SKESA: strategic k-mer extension for scrupulous assemblies.</title>
        <authorList>
            <person name="Souvorov A."/>
            <person name="Agarwala R."/>
            <person name="Lipman D.J."/>
        </authorList>
    </citation>
    <scope>NUCLEOTIDE SEQUENCE [LARGE SCALE GENOMIC DNA]</scope>
    <source>
        <strain evidence="6">489-16</strain>
        <strain evidence="4">AMC_487</strain>
    </source>
</reference>
<evidence type="ECO:0000313" key="20">
    <source>
        <dbReference type="Proteomes" id="UP001295884"/>
    </source>
</evidence>
<evidence type="ECO:0000313" key="18">
    <source>
        <dbReference type="Proteomes" id="UP000272336"/>
    </source>
</evidence>
<accession>A0A0D8WJN7</accession>
<dbReference type="Proteomes" id="UP001295884">
    <property type="component" value="Plasmid pS84-1"/>
</dbReference>
<evidence type="ECO:0000313" key="8">
    <source>
        <dbReference type="EMBL" id="MDK2698240.1"/>
    </source>
</evidence>
<reference evidence="4" key="7">
    <citation type="submission" date="2020-03" db="EMBL/GenBank/DDBJ databases">
        <authorList>
            <consortium name="NCBI Pathogen Detection Project"/>
        </authorList>
    </citation>
    <scope>NUCLEOTIDE SEQUENCE</scope>
    <source>
        <strain evidence="6">489-16</strain>
        <strain evidence="4">AMC_487</strain>
    </source>
</reference>
<proteinExistence type="predicted"/>
<reference evidence="9 18" key="6">
    <citation type="submission" date="2018-10" db="EMBL/GenBank/DDBJ databases">
        <authorList>
            <consortium name="NARMS: The National Antimicrobial Resistance Monitoring System"/>
        </authorList>
    </citation>
    <scope>NUCLEOTIDE SEQUENCE [LARGE SCALE GENOMIC DNA]</scope>
    <source>
        <strain evidence="9 18">CVM N17EC0060</strain>
    </source>
</reference>
<dbReference type="Proteomes" id="UP001223829">
    <property type="component" value="Unassembled WGS sequence"/>
</dbReference>
<geneLocation type="plasmid" evidence="2 20">
    <name>pS84-1</name>
</geneLocation>
<organism evidence="4">
    <name type="scientific">Escherichia coli</name>
    <dbReference type="NCBI Taxonomy" id="562"/>
    <lineage>
        <taxon>Bacteria</taxon>
        <taxon>Pseudomonadati</taxon>
        <taxon>Pseudomonadota</taxon>
        <taxon>Gammaproteobacteria</taxon>
        <taxon>Enterobacterales</taxon>
        <taxon>Enterobacteriaceae</taxon>
        <taxon>Escherichia</taxon>
    </lineage>
</organism>
<dbReference type="EMBL" id="DABERK010000168">
    <property type="protein sequence ID" value="HAI5335590.1"/>
    <property type="molecule type" value="Genomic_DNA"/>
</dbReference>
<reference evidence="12 16" key="3">
    <citation type="submission" date="2018-04" db="EMBL/GenBank/DDBJ databases">
        <title>Draft Genomic Sequencing Of Potential Extraintestinal Pathogenic Escherichia coli B8S56 Isolated from Retail Chicken Skin.</title>
        <authorList>
            <person name="Xu A."/>
            <person name="Tilman S."/>
            <person name="Wisser-Parker K."/>
            <person name="Scullen O.J."/>
            <person name="Sommers C."/>
        </authorList>
    </citation>
    <scope>NUCLEOTIDE SEQUENCE [LARGE SCALE GENOMIC DNA]</scope>
    <source>
        <strain evidence="12 16">B8S56</strain>
    </source>
</reference>
<evidence type="ECO:0000313" key="13">
    <source>
        <dbReference type="EMBL" id="RDA33419.1"/>
    </source>
</evidence>
<dbReference type="EMBL" id="DABERK010000034">
    <property type="protein sequence ID" value="HAI5334500.1"/>
    <property type="molecule type" value="Genomic_DNA"/>
</dbReference>
<evidence type="ECO:0000256" key="1">
    <source>
        <dbReference type="SAM" id="Phobius"/>
    </source>
</evidence>
<dbReference type="EMBL" id="JASMQD010000004">
    <property type="protein sequence ID" value="MDK2698240.1"/>
    <property type="molecule type" value="Genomic_DNA"/>
</dbReference>
<sequence>MSRFRAMAARLCAAFIYVQLCLVACRDRLIRLLLLLPVILLPHTAMANTLFDMIKTVGDGAKGSSSSFVTIAQVIGLVLFIAGLLGLKQIGKKPGAGVACILSIVVGACLAVVPEMMSSGQKTLGLSPVSIS</sequence>
<dbReference type="EMBL" id="MOHC01000084">
    <property type="protein sequence ID" value="OJN30204.1"/>
    <property type="molecule type" value="Genomic_DNA"/>
</dbReference>
<dbReference type="RefSeq" id="WP_029391936.1">
    <property type="nucleotide sequence ID" value="NZ_AP027815.1"/>
</dbReference>
<evidence type="ECO:0000313" key="3">
    <source>
        <dbReference type="EMBL" id="EFL9839409.1"/>
    </source>
</evidence>
<dbReference type="EMBL" id="DABUHV010000033">
    <property type="protein sequence ID" value="HAN4355823.1"/>
    <property type="molecule type" value="Genomic_DNA"/>
</dbReference>
<dbReference type="Proteomes" id="UP000859822">
    <property type="component" value="Unassembled WGS sequence"/>
</dbReference>
<dbReference type="InterPro" id="IPR046638">
    <property type="entry name" value="DUF6750"/>
</dbReference>
<feature type="transmembrane region" description="Helical" evidence="1">
    <location>
        <begin position="66"/>
        <end position="87"/>
    </location>
</feature>
<dbReference type="EMBL" id="RNLZ01000051">
    <property type="protein sequence ID" value="MGE16081.1"/>
    <property type="molecule type" value="Genomic_DNA"/>
</dbReference>
<evidence type="ECO:0000313" key="11">
    <source>
        <dbReference type="EMBL" id="OJR45065.1"/>
    </source>
</evidence>
<reference evidence="8" key="8">
    <citation type="submission" date="2023-05" db="EMBL/GenBank/DDBJ databases">
        <title>Efficient inhibition of multidrug-resistant Escherichia coli by a new antibiotic combination.</title>
        <authorList>
            <person name="Lin T."/>
        </authorList>
    </citation>
    <scope>NUCLEOTIDE SEQUENCE</scope>
    <source>
        <strain evidence="8">YmmD45</strain>
    </source>
</reference>
<evidence type="ECO:0000313" key="15">
    <source>
        <dbReference type="Proteomes" id="UP000184277"/>
    </source>
</evidence>
<feature type="transmembrane region" description="Helical" evidence="1">
    <location>
        <begin position="32"/>
        <end position="54"/>
    </location>
</feature>
<reference evidence="2" key="9">
    <citation type="submission" date="2023-10" db="EMBL/GenBank/DDBJ databases">
        <authorList>
            <person name="Leclercq S."/>
        </authorList>
    </citation>
    <scope>NUCLEOTIDE SEQUENCE</scope>
    <source>
        <strain evidence="2">S84</strain>
        <plasmid evidence="2">pS84-1</plasmid>
    </source>
</reference>
<dbReference type="Pfam" id="PF20535">
    <property type="entry name" value="DUF6750"/>
    <property type="match status" value="1"/>
</dbReference>
<dbReference type="EMBL" id="QOGZ01000046">
    <property type="protein sequence ID" value="RDA33419.1"/>
    <property type="molecule type" value="Genomic_DNA"/>
</dbReference>
<dbReference type="AlphaFoldDB" id="A0A0D8WJN7"/>
<dbReference type="Proteomes" id="UP000184077">
    <property type="component" value="Unassembled WGS sequence"/>
</dbReference>
<dbReference type="EMBL" id="OY757127">
    <property type="protein sequence ID" value="CAK1260471.1"/>
    <property type="molecule type" value="Genomic_DNA"/>
</dbReference>
<dbReference type="Proteomes" id="UP000845800">
    <property type="component" value="Unassembled WGS sequence"/>
</dbReference>
<evidence type="ECO:0000313" key="9">
    <source>
        <dbReference type="EMBL" id="MGE16081.1"/>
    </source>
</evidence>
<protein>
    <submittedName>
        <fullName evidence="2 4">Conjugal transfer protein TraR</fullName>
    </submittedName>
</protein>
<name>A0A0D8WJN7_ECOLX</name>
<evidence type="ECO:0000313" key="7">
    <source>
        <dbReference type="EMBL" id="HAN4356746.1"/>
    </source>
</evidence>
<evidence type="ECO:0000313" key="12">
    <source>
        <dbReference type="EMBL" id="PWH58174.1"/>
    </source>
</evidence>
<dbReference type="EMBL" id="AATJKW010000048">
    <property type="protein sequence ID" value="EFL9839409.1"/>
    <property type="molecule type" value="Genomic_DNA"/>
</dbReference>
<dbReference type="Proteomes" id="UP000543257">
    <property type="component" value="Unassembled WGS sequence"/>
</dbReference>
<evidence type="ECO:0000313" key="19">
    <source>
        <dbReference type="Proteomes" id="UP000543257"/>
    </source>
</evidence>